<reference evidence="3 4" key="1">
    <citation type="submission" date="2019-09" db="EMBL/GenBank/DDBJ databases">
        <title>Complete genome sequence of Sporolactobacillus terrae 70-3.</title>
        <authorList>
            <person name="Tanaka N."/>
            <person name="Shiwa Y."/>
            <person name="Fujita N."/>
            <person name="Tanasupawat S."/>
        </authorList>
    </citation>
    <scope>NUCLEOTIDE SEQUENCE [LARGE SCALE GENOMIC DNA]</scope>
    <source>
        <strain evidence="3 4">70-3</strain>
    </source>
</reference>
<feature type="compositionally biased region" description="Basic and acidic residues" evidence="1">
    <location>
        <begin position="205"/>
        <end position="219"/>
    </location>
</feature>
<evidence type="ECO:0000256" key="1">
    <source>
        <dbReference type="SAM" id="MobiDB-lite"/>
    </source>
</evidence>
<dbReference type="PANTHER" id="PTHR35004">
    <property type="entry name" value="TRANSPOSASE RV3428C-RELATED"/>
    <property type="match status" value="1"/>
</dbReference>
<dbReference type="Proteomes" id="UP000326951">
    <property type="component" value="Chromosome"/>
</dbReference>
<accession>A0A5K7WT53</accession>
<dbReference type="EMBL" id="AP021853">
    <property type="protein sequence ID" value="BBN97861.1"/>
    <property type="molecule type" value="Genomic_DNA"/>
</dbReference>
<gene>
    <name evidence="3" type="ORF">St703_05660</name>
</gene>
<protein>
    <submittedName>
        <fullName evidence="3">Transposase</fullName>
    </submittedName>
</protein>
<feature type="domain" description="Transposase for insertion sequence element IS21-like C-terminal" evidence="2">
    <location>
        <begin position="39"/>
        <end position="105"/>
    </location>
</feature>
<dbReference type="Pfam" id="PF22483">
    <property type="entry name" value="Mu-transpos_C_2"/>
    <property type="match status" value="1"/>
</dbReference>
<proteinExistence type="predicted"/>
<sequence>MNEEVWKKLEEFNNRSFTRKKGSRFSAFEEEEKFALSPLPDRPYKMSEWKTAKVRPDYHISVESMFYSVPYEYINRQVEVRLSDDLVEIFFNHMRVASHKRLYGKFGQLSTTRDHMPDHHKLFVDQTPEAALDWAEDIGSATLTIVRYILDSYQTEKQALHSIFSLKKFEQRYSKYEIERASKMALSMTERPTVKVLQTILKNNKKSDAEQEQKRRSEDNENNYGFTRGASYYGGKNKR</sequence>
<dbReference type="PANTHER" id="PTHR35004:SF8">
    <property type="entry name" value="TRANSPOSASE RV3428C-RELATED"/>
    <property type="match status" value="1"/>
</dbReference>
<evidence type="ECO:0000259" key="2">
    <source>
        <dbReference type="Pfam" id="PF22483"/>
    </source>
</evidence>
<organism evidence="3 4">
    <name type="scientific">Sporolactobacillus terrae</name>
    <dbReference type="NCBI Taxonomy" id="269673"/>
    <lineage>
        <taxon>Bacteria</taxon>
        <taxon>Bacillati</taxon>
        <taxon>Bacillota</taxon>
        <taxon>Bacilli</taxon>
        <taxon>Bacillales</taxon>
        <taxon>Sporolactobacillaceae</taxon>
        <taxon>Sporolactobacillus</taxon>
    </lineage>
</organism>
<dbReference type="InterPro" id="IPR054353">
    <property type="entry name" value="IstA-like_C"/>
</dbReference>
<evidence type="ECO:0000313" key="3">
    <source>
        <dbReference type="EMBL" id="BBN97861.1"/>
    </source>
</evidence>
<evidence type="ECO:0000313" key="4">
    <source>
        <dbReference type="Proteomes" id="UP000326951"/>
    </source>
</evidence>
<dbReference type="AlphaFoldDB" id="A0A5K7WT53"/>
<name>A0A5K7WT53_9BACL</name>
<feature type="region of interest" description="Disordered" evidence="1">
    <location>
        <begin position="201"/>
        <end position="239"/>
    </location>
</feature>